<dbReference type="Pfam" id="PF01590">
    <property type="entry name" value="GAF"/>
    <property type="match status" value="1"/>
</dbReference>
<evidence type="ECO:0000313" key="3">
    <source>
        <dbReference type="Proteomes" id="UP001181622"/>
    </source>
</evidence>
<dbReference type="InterPro" id="IPR000160">
    <property type="entry name" value="GGDEF_dom"/>
</dbReference>
<dbReference type="Gene3D" id="3.30.70.270">
    <property type="match status" value="1"/>
</dbReference>
<dbReference type="InterPro" id="IPR003018">
    <property type="entry name" value="GAF"/>
</dbReference>
<dbReference type="NCBIfam" id="TIGR00254">
    <property type="entry name" value="GGDEF"/>
    <property type="match status" value="1"/>
</dbReference>
<dbReference type="SUPFAM" id="SSF55781">
    <property type="entry name" value="GAF domain-like"/>
    <property type="match status" value="1"/>
</dbReference>
<dbReference type="Pfam" id="PF00990">
    <property type="entry name" value="GGDEF"/>
    <property type="match status" value="1"/>
</dbReference>
<sequence>MTTAPRLECSREAARLAALDRYDVLDTPREEAFDRITRLAKRIFDVPIVLVSLVDAHRQWFKSRIGLDLQQTEREPAFCNIPIAQNAPLVVPDARADPRFAGNAFVVGEPGVRFYAGAPIVSPGGHVLGTLCLIDRKPHEFSADQLETLTELAQVVMDELELRQLANSDALTGAASRRAFREELGRALHLATRHDHELSLVVFDLDDFKQINDKHGHSTGDAVLARSVAACLGQLRVSDVIGRLGGEEFGVLLPHTGARAAFEVAERLRAAIAEASFSSGGETFHVTASFGVATRLRGTVDADALMREADAALYLAKAQGRDRCVMARPAEIPADSSGRRRVLKGGKILFDRRTRSRDCTIRSLSDSGAGIDVVSSAGLPDTFELAIDTDAKVRPCRLVGLTDRRLEVEFM</sequence>
<evidence type="ECO:0000313" key="2">
    <source>
        <dbReference type="EMBL" id="MDR4308269.1"/>
    </source>
</evidence>
<dbReference type="SUPFAM" id="SSF55073">
    <property type="entry name" value="Nucleotide cyclase"/>
    <property type="match status" value="1"/>
</dbReference>
<proteinExistence type="predicted"/>
<dbReference type="Proteomes" id="UP001181622">
    <property type="component" value="Unassembled WGS sequence"/>
</dbReference>
<organism evidence="2 3">
    <name type="scientific">Chelatococcus sambhunathii</name>
    <dbReference type="NCBI Taxonomy" id="363953"/>
    <lineage>
        <taxon>Bacteria</taxon>
        <taxon>Pseudomonadati</taxon>
        <taxon>Pseudomonadota</taxon>
        <taxon>Alphaproteobacteria</taxon>
        <taxon>Hyphomicrobiales</taxon>
        <taxon>Chelatococcaceae</taxon>
        <taxon>Chelatococcus</taxon>
    </lineage>
</organism>
<dbReference type="PANTHER" id="PTHR43102:SF2">
    <property type="entry name" value="GAF DOMAIN-CONTAINING PROTEIN"/>
    <property type="match status" value="1"/>
</dbReference>
<accession>A0ABU1DJW9</accession>
<dbReference type="Gene3D" id="3.30.450.40">
    <property type="match status" value="1"/>
</dbReference>
<dbReference type="PROSITE" id="PS50887">
    <property type="entry name" value="GGDEF"/>
    <property type="match status" value="1"/>
</dbReference>
<dbReference type="InterPro" id="IPR043128">
    <property type="entry name" value="Rev_trsase/Diguanyl_cyclase"/>
</dbReference>
<feature type="domain" description="GGDEF" evidence="1">
    <location>
        <begin position="196"/>
        <end position="329"/>
    </location>
</feature>
<dbReference type="SMART" id="SM00267">
    <property type="entry name" value="GGDEF"/>
    <property type="match status" value="1"/>
</dbReference>
<name>A0ABU1DJW9_9HYPH</name>
<reference evidence="2" key="1">
    <citation type="submission" date="2020-10" db="EMBL/GenBank/DDBJ databases">
        <authorList>
            <person name="Abbas A."/>
            <person name="Razzaq R."/>
            <person name="Waqas M."/>
            <person name="Abbas N."/>
            <person name="Nielsen T.K."/>
            <person name="Hansen L.H."/>
            <person name="Hussain S."/>
            <person name="Shahid M."/>
        </authorList>
    </citation>
    <scope>NUCLEOTIDE SEQUENCE</scope>
    <source>
        <strain evidence="2">S14</strain>
    </source>
</reference>
<keyword evidence="3" id="KW-1185">Reference proteome</keyword>
<evidence type="ECO:0000259" key="1">
    <source>
        <dbReference type="PROSITE" id="PS50887"/>
    </source>
</evidence>
<comment type="caution">
    <text evidence="2">The sequence shown here is derived from an EMBL/GenBank/DDBJ whole genome shotgun (WGS) entry which is preliminary data.</text>
</comment>
<dbReference type="InterPro" id="IPR029016">
    <property type="entry name" value="GAF-like_dom_sf"/>
</dbReference>
<protein>
    <submittedName>
        <fullName evidence="2">Sensor domain-containing diguanylate cyclase</fullName>
    </submittedName>
</protein>
<dbReference type="SMART" id="SM00065">
    <property type="entry name" value="GAF"/>
    <property type="match status" value="1"/>
</dbReference>
<dbReference type="CDD" id="cd01949">
    <property type="entry name" value="GGDEF"/>
    <property type="match status" value="1"/>
</dbReference>
<gene>
    <name evidence="2" type="ORF">IHQ68_16750</name>
</gene>
<dbReference type="EMBL" id="JADBEO010000045">
    <property type="protein sequence ID" value="MDR4308269.1"/>
    <property type="molecule type" value="Genomic_DNA"/>
</dbReference>
<dbReference type="PANTHER" id="PTHR43102">
    <property type="entry name" value="SLR1143 PROTEIN"/>
    <property type="match status" value="1"/>
</dbReference>
<dbReference type="InterPro" id="IPR029787">
    <property type="entry name" value="Nucleotide_cyclase"/>
</dbReference>